<dbReference type="InterPro" id="IPR017930">
    <property type="entry name" value="Myb_dom"/>
</dbReference>
<keyword evidence="2" id="KW-0238">DNA-binding</keyword>
<feature type="domain" description="Myb-like" evidence="4">
    <location>
        <begin position="27"/>
        <end position="71"/>
    </location>
</feature>
<dbReference type="InterPro" id="IPR009057">
    <property type="entry name" value="Homeodomain-like_sf"/>
</dbReference>
<dbReference type="PROSITE" id="PS51294">
    <property type="entry name" value="HTH_MYB"/>
    <property type="match status" value="3"/>
</dbReference>
<reference evidence="6" key="2">
    <citation type="submission" date="2011-02" db="EMBL/GenBank/DDBJ databases">
        <authorList>
            <person name="MacLean D."/>
        </authorList>
    </citation>
    <scope>NUCLEOTIDE SEQUENCE</scope>
</reference>
<reference evidence="6" key="1">
    <citation type="journal article" date="2011" name="PLoS Biol.">
        <title>Gene gain and loss during evolution of obligate parasitism in the white rust pathogen of Arabidopsis thaliana.</title>
        <authorList>
            <person name="Kemen E."/>
            <person name="Gardiner A."/>
            <person name="Schultz-Larsen T."/>
            <person name="Kemen A.C."/>
            <person name="Balmuth A.L."/>
            <person name="Robert-Seilaniantz A."/>
            <person name="Bailey K."/>
            <person name="Holub E."/>
            <person name="Studholme D.J."/>
            <person name="Maclean D."/>
            <person name="Jones J.D."/>
        </authorList>
    </citation>
    <scope>NUCLEOTIDE SEQUENCE</scope>
</reference>
<feature type="domain" description="Myb-like" evidence="4">
    <location>
        <begin position="125"/>
        <end position="175"/>
    </location>
</feature>
<dbReference type="GO" id="GO:0003677">
    <property type="term" value="F:DNA binding"/>
    <property type="evidence" value="ECO:0007669"/>
    <property type="project" value="UniProtKB-KW"/>
</dbReference>
<protein>
    <submittedName>
        <fullName evidence="6">Myblike DNAbinding domain containing protein putativ</fullName>
    </submittedName>
</protein>
<dbReference type="Gene3D" id="1.10.10.60">
    <property type="entry name" value="Homeodomain-like"/>
    <property type="match status" value="3"/>
</dbReference>
<evidence type="ECO:0000259" key="5">
    <source>
        <dbReference type="PROSITE" id="PS51294"/>
    </source>
</evidence>
<feature type="domain" description="Myb-like" evidence="4">
    <location>
        <begin position="73"/>
        <end position="124"/>
    </location>
</feature>
<proteinExistence type="predicted"/>
<dbReference type="Pfam" id="PF00249">
    <property type="entry name" value="Myb_DNA-binding"/>
    <property type="match status" value="3"/>
</dbReference>
<dbReference type="AlphaFoldDB" id="F0WHY9"/>
<dbReference type="PANTHER" id="PTHR45614">
    <property type="entry name" value="MYB PROTEIN-RELATED"/>
    <property type="match status" value="1"/>
</dbReference>
<evidence type="ECO:0000256" key="2">
    <source>
        <dbReference type="ARBA" id="ARBA00023125"/>
    </source>
</evidence>
<evidence type="ECO:0000259" key="4">
    <source>
        <dbReference type="PROSITE" id="PS50090"/>
    </source>
</evidence>
<dbReference type="PROSITE" id="PS50090">
    <property type="entry name" value="MYB_LIKE"/>
    <property type="match status" value="3"/>
</dbReference>
<dbReference type="HOGENOM" id="CLU_621758_0_0_1"/>
<keyword evidence="1" id="KW-0677">Repeat</keyword>
<accession>F0WHY9</accession>
<name>F0WHY9_9STRA</name>
<feature type="region of interest" description="Disordered" evidence="3">
    <location>
        <begin position="178"/>
        <end position="202"/>
    </location>
</feature>
<dbReference type="SUPFAM" id="SSF46689">
    <property type="entry name" value="Homeodomain-like"/>
    <property type="match status" value="3"/>
</dbReference>
<feature type="domain" description="HTH myb-type" evidence="5">
    <location>
        <begin position="125"/>
        <end position="179"/>
    </location>
</feature>
<feature type="domain" description="HTH myb-type" evidence="5">
    <location>
        <begin position="27"/>
        <end position="75"/>
    </location>
</feature>
<evidence type="ECO:0000313" key="6">
    <source>
        <dbReference type="EMBL" id="CCA20866.1"/>
    </source>
</evidence>
<dbReference type="SMART" id="SM00717">
    <property type="entry name" value="SANT"/>
    <property type="match status" value="3"/>
</dbReference>
<gene>
    <name evidence="6" type="primary">AlNc14C105G6196</name>
    <name evidence="6" type="ORF">ALNC14_070090</name>
</gene>
<feature type="compositionally biased region" description="Basic and acidic residues" evidence="3">
    <location>
        <begin position="182"/>
        <end position="202"/>
    </location>
</feature>
<dbReference type="EMBL" id="FR824150">
    <property type="protein sequence ID" value="CCA20866.1"/>
    <property type="molecule type" value="Genomic_DNA"/>
</dbReference>
<dbReference type="CDD" id="cd00167">
    <property type="entry name" value="SANT"/>
    <property type="match status" value="3"/>
</dbReference>
<dbReference type="FunFam" id="1.10.10.60:FF:000010">
    <property type="entry name" value="Transcriptional activator Myb isoform A"/>
    <property type="match status" value="1"/>
</dbReference>
<dbReference type="InterPro" id="IPR050560">
    <property type="entry name" value="MYB_TF"/>
</dbReference>
<dbReference type="InterPro" id="IPR001005">
    <property type="entry name" value="SANT/Myb"/>
</dbReference>
<feature type="domain" description="HTH myb-type" evidence="5">
    <location>
        <begin position="77"/>
        <end position="124"/>
    </location>
</feature>
<evidence type="ECO:0000256" key="3">
    <source>
        <dbReference type="SAM" id="MobiDB-lite"/>
    </source>
</evidence>
<organism evidence="6">
    <name type="scientific">Albugo laibachii Nc14</name>
    <dbReference type="NCBI Taxonomy" id="890382"/>
    <lineage>
        <taxon>Eukaryota</taxon>
        <taxon>Sar</taxon>
        <taxon>Stramenopiles</taxon>
        <taxon>Oomycota</taxon>
        <taxon>Peronosporomycetes</taxon>
        <taxon>Albuginales</taxon>
        <taxon>Albuginaceae</taxon>
        <taxon>Albugo</taxon>
    </lineage>
</organism>
<sequence length="441" mass="49568">MDCQLTTATKKYLKKSKNVLSGTTCISWTPEEDEILRGAVYKHGGKKWKTIATFFDGRGPTECNVRWNQLQNHGSAVKKPWCPSEDMRMLELVMTHGAGKWAVIASYLPGRNGKQCRERWHNQLNPAIKKGPWTAEEDQIIMEMQSKYGNRWAKITERLPGRTDNAVKNHWHSSMKSKLKKTGSEESLKIEGGRKRSESTVDKCYNKRTKRSKNTLSGVKLTRSVPPDTVDGLEADQYVPEDPLTDLITMSQRSALEDTNFGALLEPNLVGGSNDVTSFGKDVPELAPSDYPPTFFDDICDTLKDLMAIKNSSSDGYKFVEPNMLVEVDASLSRHPMEIEWDAAERLTLGPHSLQESTRKNWNSEQLQFLQLCESVVDSPANAPYHGSKCQSDYQIYQSAYALEPLDHAVGGSFTNLLDEMISRDVVTKLDKGTDVTCEFI</sequence>
<evidence type="ECO:0000256" key="1">
    <source>
        <dbReference type="ARBA" id="ARBA00022737"/>
    </source>
</evidence>
<dbReference type="PANTHER" id="PTHR45614:SF274">
    <property type="entry name" value="MYB-LIKE DNA-BINDING PROTEIN"/>
    <property type="match status" value="1"/>
</dbReference>